<evidence type="ECO:0000256" key="9">
    <source>
        <dbReference type="ARBA" id="ARBA00023136"/>
    </source>
</evidence>
<dbReference type="STRING" id="3750.A0A498JQW0"/>
<evidence type="ECO:0000256" key="5">
    <source>
        <dbReference type="ARBA" id="ARBA00022597"/>
    </source>
</evidence>
<evidence type="ECO:0000256" key="7">
    <source>
        <dbReference type="ARBA" id="ARBA00022737"/>
    </source>
</evidence>
<evidence type="ECO:0000313" key="12">
    <source>
        <dbReference type="Proteomes" id="UP000290289"/>
    </source>
</evidence>
<name>A0A498JQW0_MALDO</name>
<dbReference type="AlphaFoldDB" id="A0A498JQW0"/>
<gene>
    <name evidence="11" type="ORF">DVH24_008482</name>
</gene>
<evidence type="ECO:0000256" key="8">
    <source>
        <dbReference type="ARBA" id="ARBA00022989"/>
    </source>
</evidence>
<dbReference type="InterPro" id="IPR047664">
    <property type="entry name" value="SWEET"/>
</dbReference>
<feature type="transmembrane region" description="Helical" evidence="10">
    <location>
        <begin position="107"/>
        <end position="127"/>
    </location>
</feature>
<evidence type="ECO:0000256" key="1">
    <source>
        <dbReference type="ARBA" id="ARBA00004651"/>
    </source>
</evidence>
<dbReference type="SMR" id="A0A498JQW0"/>
<evidence type="ECO:0000256" key="2">
    <source>
        <dbReference type="ARBA" id="ARBA00007809"/>
    </source>
</evidence>
<keyword evidence="12" id="KW-1185">Reference proteome</keyword>
<keyword evidence="6 10" id="KW-0812">Transmembrane</keyword>
<dbReference type="GO" id="GO:0005886">
    <property type="term" value="C:plasma membrane"/>
    <property type="evidence" value="ECO:0007669"/>
    <property type="project" value="UniProtKB-SubCell"/>
</dbReference>
<organism evidence="11 12">
    <name type="scientific">Malus domestica</name>
    <name type="common">Apple</name>
    <name type="synonym">Pyrus malus</name>
    <dbReference type="NCBI Taxonomy" id="3750"/>
    <lineage>
        <taxon>Eukaryota</taxon>
        <taxon>Viridiplantae</taxon>
        <taxon>Streptophyta</taxon>
        <taxon>Embryophyta</taxon>
        <taxon>Tracheophyta</taxon>
        <taxon>Spermatophyta</taxon>
        <taxon>Magnoliopsida</taxon>
        <taxon>eudicotyledons</taxon>
        <taxon>Gunneridae</taxon>
        <taxon>Pentapetalae</taxon>
        <taxon>rosids</taxon>
        <taxon>fabids</taxon>
        <taxon>Rosales</taxon>
        <taxon>Rosaceae</taxon>
        <taxon>Amygdaloideae</taxon>
        <taxon>Maleae</taxon>
        <taxon>Malus</taxon>
    </lineage>
</organism>
<comment type="function">
    <text evidence="10">Mediates both low-affinity uptake and efflux of sugar across the membrane.</text>
</comment>
<comment type="caution">
    <text evidence="11">The sequence shown here is derived from an EMBL/GenBank/DDBJ whole genome shotgun (WGS) entry which is preliminary data.</text>
</comment>
<keyword evidence="7" id="KW-0677">Repeat</keyword>
<evidence type="ECO:0000256" key="6">
    <source>
        <dbReference type="ARBA" id="ARBA00022692"/>
    </source>
</evidence>
<dbReference type="EMBL" id="RDQH01000332">
    <property type="protein sequence ID" value="RXH95982.1"/>
    <property type="molecule type" value="Genomic_DNA"/>
</dbReference>
<evidence type="ECO:0000256" key="4">
    <source>
        <dbReference type="ARBA" id="ARBA00022475"/>
    </source>
</evidence>
<keyword evidence="4" id="KW-1003">Cell membrane</keyword>
<dbReference type="FunFam" id="1.20.1280.290:FF:000003">
    <property type="entry name" value="Bidirectional sugar transporter SWEET"/>
    <property type="match status" value="1"/>
</dbReference>
<dbReference type="Gene3D" id="1.20.1280.290">
    <property type="match status" value="2"/>
</dbReference>
<keyword evidence="3 10" id="KW-0813">Transport</keyword>
<dbReference type="InterPro" id="IPR004316">
    <property type="entry name" value="SWEET_rpt"/>
</dbReference>
<accession>A0A498JQW0</accession>
<keyword evidence="9 10" id="KW-0472">Membrane</keyword>
<keyword evidence="5 10" id="KW-0762">Sugar transport</keyword>
<feature type="transmembrane region" description="Helical" evidence="10">
    <location>
        <begin position="133"/>
        <end position="154"/>
    </location>
</feature>
<dbReference type="Proteomes" id="UP000290289">
    <property type="component" value="Chromosome 6"/>
</dbReference>
<comment type="similarity">
    <text evidence="2 10">Belongs to the SWEET sugar transporter family.</text>
</comment>
<dbReference type="FunFam" id="1.20.1280.290:FF:000001">
    <property type="entry name" value="Bidirectional sugar transporter SWEET"/>
    <property type="match status" value="1"/>
</dbReference>
<dbReference type="PANTHER" id="PTHR10791">
    <property type="entry name" value="RAG1-ACTIVATING PROTEIN 1"/>
    <property type="match status" value="1"/>
</dbReference>
<feature type="transmembrane region" description="Helical" evidence="10">
    <location>
        <begin position="44"/>
        <end position="62"/>
    </location>
</feature>
<dbReference type="Pfam" id="PF03083">
    <property type="entry name" value="MtN3_slv"/>
    <property type="match status" value="2"/>
</dbReference>
<feature type="transmembrane region" description="Helical" evidence="10">
    <location>
        <begin position="74"/>
        <end position="95"/>
    </location>
</feature>
<dbReference type="OrthoDB" id="409725at2759"/>
<feature type="transmembrane region" description="Helical" evidence="10">
    <location>
        <begin position="166"/>
        <end position="188"/>
    </location>
</feature>
<evidence type="ECO:0000256" key="3">
    <source>
        <dbReference type="ARBA" id="ARBA00022448"/>
    </source>
</evidence>
<sequence>MALQHTLSLAFGLLGNIISLLVFLAPVPTFYTIYKKKTTEGFQALPYVIGLLSSMLYIYYALLKEEIKYDATLLITINSVGSVIETLYISLFLFYAPKKARISNATLLFLLNGFSYAVMVVLTRFLATGEMRIKIVGWICLVFSISVFVAPLGVLRQVIRTKSVEFMPFPLSFFLTLGAVAWFFYGFLIKDFYIALPNILGFFLGVVQMVVYIVYKNAKEVLEDQPKGQELSEHIIDVRKISTLVCPEMSPAVILQPTVDITSDMNEVVQNIIIMAEKTEETKEAAMDDDASTKV</sequence>
<reference evidence="11 12" key="1">
    <citation type="submission" date="2018-10" db="EMBL/GenBank/DDBJ databases">
        <title>A high-quality apple genome assembly.</title>
        <authorList>
            <person name="Hu J."/>
        </authorList>
    </citation>
    <scope>NUCLEOTIDE SEQUENCE [LARGE SCALE GENOMIC DNA]</scope>
    <source>
        <strain evidence="12">cv. HFTH1</strain>
        <tissue evidence="11">Young leaf</tissue>
    </source>
</reference>
<keyword evidence="8 10" id="KW-1133">Transmembrane helix</keyword>
<feature type="transmembrane region" description="Helical" evidence="10">
    <location>
        <begin position="194"/>
        <end position="215"/>
    </location>
</feature>
<dbReference type="GO" id="GO:0008515">
    <property type="term" value="F:sucrose transmembrane transporter activity"/>
    <property type="evidence" value="ECO:0007669"/>
    <property type="project" value="UniProtKB-ARBA"/>
</dbReference>
<evidence type="ECO:0000313" key="11">
    <source>
        <dbReference type="EMBL" id="RXH95982.1"/>
    </source>
</evidence>
<dbReference type="Gramene" id="mRNA:MD06G0110800">
    <property type="protein sequence ID" value="mRNA:MD06G0110800"/>
    <property type="gene ID" value="MD06G0110800"/>
</dbReference>
<evidence type="ECO:0000256" key="10">
    <source>
        <dbReference type="RuleBase" id="RU910715"/>
    </source>
</evidence>
<dbReference type="GO" id="GO:0051119">
    <property type="term" value="F:sugar transmembrane transporter activity"/>
    <property type="evidence" value="ECO:0007669"/>
    <property type="project" value="InterPro"/>
</dbReference>
<proteinExistence type="inferred from homology"/>
<feature type="transmembrane region" description="Helical" evidence="10">
    <location>
        <begin position="6"/>
        <end position="32"/>
    </location>
</feature>
<dbReference type="PANTHER" id="PTHR10791:SF163">
    <property type="entry name" value="BIDIRECTIONAL SUGAR TRANSPORTER SWEET"/>
    <property type="match status" value="1"/>
</dbReference>
<protein>
    <recommendedName>
        <fullName evidence="10">Bidirectional sugar transporter SWEET</fullName>
    </recommendedName>
</protein>
<comment type="subcellular location">
    <subcellularLocation>
        <location evidence="1 10">Cell membrane</location>
        <topology evidence="1 10">Multi-pass membrane protein</topology>
    </subcellularLocation>
</comment>